<comment type="subcellular location">
    <subcellularLocation>
        <location evidence="1">Cell membrane</location>
        <topology evidence="1">Multi-pass membrane protein</topology>
    </subcellularLocation>
</comment>
<accession>A0A8J3D9W7</accession>
<feature type="transmembrane region" description="Helical" evidence="12">
    <location>
        <begin position="447"/>
        <end position="466"/>
    </location>
</feature>
<keyword evidence="10" id="KW-0739">Sodium transport</keyword>
<comment type="caution">
    <text evidence="13">The sequence shown here is derived from an EMBL/GenBank/DDBJ whole genome shotgun (WGS) entry which is preliminary data.</text>
</comment>
<feature type="transmembrane region" description="Helical" evidence="12">
    <location>
        <begin position="325"/>
        <end position="354"/>
    </location>
</feature>
<feature type="transmembrane region" description="Helical" evidence="12">
    <location>
        <begin position="158"/>
        <end position="177"/>
    </location>
</feature>
<dbReference type="NCBIfam" id="TIGR00813">
    <property type="entry name" value="sss"/>
    <property type="match status" value="1"/>
</dbReference>
<evidence type="ECO:0000256" key="4">
    <source>
        <dbReference type="ARBA" id="ARBA00022475"/>
    </source>
</evidence>
<name>A0A8J3D9W7_9BACT</name>
<dbReference type="GO" id="GO:0005886">
    <property type="term" value="C:plasma membrane"/>
    <property type="evidence" value="ECO:0007669"/>
    <property type="project" value="UniProtKB-SubCell"/>
</dbReference>
<sequence>MGINEGNLGPLDWIIIFGYMVGLIAMSAWLSRGQHTGKDYYLGSNSSGPWAIALSTMATQCSTNSLLGVPAFVAFSGGLVWLQYELGVPFAMIALILLIMPILRGMNLISVYQYVEDRFSLNARLLLSALFLILRAFATGVTIYGVGLTIAKVLNVDFFMAVLILMIATIVYDFLGGMKAVIWSDVIQIILIFGSIIAAVFVAVHINGGISGTLAAFPPERMKAIDFKGTGLGDGQTYSFWPMLIGGFFLYVAYYGCDQTQAQRSLSTRNVGETNQALFIGGLLRFPLVLSYCLLGVAIGAHAAIYPEFVDTLQLHVDAKGEPEWNLALPVFVLQHFPTGLIGVVMVGILGAAMSSLDSTLNSMSAVTMQDFVHRLKKKPLSDRQELYLSKATTVLWGLLCLAFSFYVGGIATTVVESVNKIGSLLNGPLLALFTMGLLTRFIGARAVIAGLLLGLTGNALLWLFAPGVSWLWWNVFGFIVAWVVGLGVALIDRQPVREIPGAVHVKPSAKTWRSVAILAAYGVLIGVGLAFM</sequence>
<keyword evidence="4" id="KW-1003">Cell membrane</keyword>
<feature type="transmembrane region" description="Helical" evidence="12">
    <location>
        <begin position="472"/>
        <end position="492"/>
    </location>
</feature>
<feature type="transmembrane region" description="Helical" evidence="12">
    <location>
        <begin position="238"/>
        <end position="257"/>
    </location>
</feature>
<feature type="transmembrane region" description="Helical" evidence="12">
    <location>
        <begin position="513"/>
        <end position="532"/>
    </location>
</feature>
<gene>
    <name evidence="13" type="ORF">GCM10007047_08100</name>
</gene>
<evidence type="ECO:0000313" key="13">
    <source>
        <dbReference type="EMBL" id="GHB94928.1"/>
    </source>
</evidence>
<evidence type="ECO:0000256" key="3">
    <source>
        <dbReference type="ARBA" id="ARBA00022448"/>
    </source>
</evidence>
<keyword evidence="5 12" id="KW-0812">Transmembrane</keyword>
<dbReference type="RefSeq" id="WP_189512141.1">
    <property type="nucleotide sequence ID" value="NZ_BMXG01000004.1"/>
</dbReference>
<dbReference type="Pfam" id="PF00474">
    <property type="entry name" value="SSF"/>
    <property type="match status" value="1"/>
</dbReference>
<protein>
    <submittedName>
        <fullName evidence="13">Transporter</fullName>
    </submittedName>
</protein>
<keyword evidence="6 12" id="KW-1133">Transmembrane helix</keyword>
<feature type="transmembrane region" description="Helical" evidence="12">
    <location>
        <begin position="66"/>
        <end position="84"/>
    </location>
</feature>
<keyword evidence="9 12" id="KW-0472">Membrane</keyword>
<evidence type="ECO:0000256" key="9">
    <source>
        <dbReference type="ARBA" id="ARBA00023136"/>
    </source>
</evidence>
<feature type="transmembrane region" description="Helical" evidence="12">
    <location>
        <begin position="13"/>
        <end position="30"/>
    </location>
</feature>
<proteinExistence type="inferred from homology"/>
<evidence type="ECO:0000256" key="7">
    <source>
        <dbReference type="ARBA" id="ARBA00023053"/>
    </source>
</evidence>
<organism evidence="13 14">
    <name type="scientific">Cerasicoccus arenae</name>
    <dbReference type="NCBI Taxonomy" id="424488"/>
    <lineage>
        <taxon>Bacteria</taxon>
        <taxon>Pseudomonadati</taxon>
        <taxon>Verrucomicrobiota</taxon>
        <taxon>Opitutia</taxon>
        <taxon>Puniceicoccales</taxon>
        <taxon>Cerasicoccaceae</taxon>
        <taxon>Cerasicoccus</taxon>
    </lineage>
</organism>
<feature type="transmembrane region" description="Helical" evidence="12">
    <location>
        <begin position="125"/>
        <end position="146"/>
    </location>
</feature>
<keyword evidence="8" id="KW-0406">Ion transport</keyword>
<evidence type="ECO:0000256" key="6">
    <source>
        <dbReference type="ARBA" id="ARBA00022989"/>
    </source>
</evidence>
<evidence type="ECO:0000256" key="1">
    <source>
        <dbReference type="ARBA" id="ARBA00004651"/>
    </source>
</evidence>
<dbReference type="Gene3D" id="1.20.1730.10">
    <property type="entry name" value="Sodium/glucose cotransporter"/>
    <property type="match status" value="1"/>
</dbReference>
<feature type="transmembrane region" description="Helical" evidence="12">
    <location>
        <begin position="189"/>
        <end position="218"/>
    </location>
</feature>
<reference evidence="13" key="2">
    <citation type="submission" date="2020-09" db="EMBL/GenBank/DDBJ databases">
        <authorList>
            <person name="Sun Q."/>
            <person name="Kim S."/>
        </authorList>
    </citation>
    <scope>NUCLEOTIDE SEQUENCE</scope>
    <source>
        <strain evidence="13">KCTC 12870</strain>
    </source>
</reference>
<comment type="similarity">
    <text evidence="2 11">Belongs to the sodium:solute symporter (SSF) (TC 2.A.21) family.</text>
</comment>
<dbReference type="AlphaFoldDB" id="A0A8J3D9W7"/>
<dbReference type="InterPro" id="IPR051163">
    <property type="entry name" value="Sodium:Solute_Symporter_SSF"/>
</dbReference>
<evidence type="ECO:0000256" key="12">
    <source>
        <dbReference type="SAM" id="Phobius"/>
    </source>
</evidence>
<keyword evidence="3" id="KW-0813">Transport</keyword>
<evidence type="ECO:0000256" key="11">
    <source>
        <dbReference type="RuleBase" id="RU362091"/>
    </source>
</evidence>
<dbReference type="PANTHER" id="PTHR42985:SF40">
    <property type="entry name" value="LD47995P-RELATED"/>
    <property type="match status" value="1"/>
</dbReference>
<feature type="transmembrane region" description="Helical" evidence="12">
    <location>
        <begin position="90"/>
        <end position="113"/>
    </location>
</feature>
<dbReference type="GO" id="GO:0015293">
    <property type="term" value="F:symporter activity"/>
    <property type="evidence" value="ECO:0007669"/>
    <property type="project" value="TreeGrafter"/>
</dbReference>
<feature type="transmembrane region" description="Helical" evidence="12">
    <location>
        <begin position="278"/>
        <end position="305"/>
    </location>
</feature>
<keyword evidence="14" id="KW-1185">Reference proteome</keyword>
<dbReference type="GO" id="GO:0006814">
    <property type="term" value="P:sodium ion transport"/>
    <property type="evidence" value="ECO:0007669"/>
    <property type="project" value="UniProtKB-KW"/>
</dbReference>
<evidence type="ECO:0000256" key="10">
    <source>
        <dbReference type="ARBA" id="ARBA00023201"/>
    </source>
</evidence>
<dbReference type="EMBL" id="BMXG01000004">
    <property type="protein sequence ID" value="GHB94928.1"/>
    <property type="molecule type" value="Genomic_DNA"/>
</dbReference>
<evidence type="ECO:0000313" key="14">
    <source>
        <dbReference type="Proteomes" id="UP000642829"/>
    </source>
</evidence>
<reference evidence="13" key="1">
    <citation type="journal article" date="2014" name="Int. J. Syst. Evol. Microbiol.">
        <title>Complete genome sequence of Corynebacterium casei LMG S-19264T (=DSM 44701T), isolated from a smear-ripened cheese.</title>
        <authorList>
            <consortium name="US DOE Joint Genome Institute (JGI-PGF)"/>
            <person name="Walter F."/>
            <person name="Albersmeier A."/>
            <person name="Kalinowski J."/>
            <person name="Ruckert C."/>
        </authorList>
    </citation>
    <scope>NUCLEOTIDE SEQUENCE</scope>
    <source>
        <strain evidence="13">KCTC 12870</strain>
    </source>
</reference>
<dbReference type="PROSITE" id="PS50283">
    <property type="entry name" value="NA_SOLUT_SYMP_3"/>
    <property type="match status" value="1"/>
</dbReference>
<dbReference type="PANTHER" id="PTHR42985">
    <property type="entry name" value="SODIUM-COUPLED MONOCARBOXYLATE TRANSPORTER"/>
    <property type="match status" value="1"/>
</dbReference>
<evidence type="ECO:0000256" key="8">
    <source>
        <dbReference type="ARBA" id="ARBA00023065"/>
    </source>
</evidence>
<dbReference type="InterPro" id="IPR001734">
    <property type="entry name" value="Na/solute_symporter"/>
</dbReference>
<evidence type="ECO:0000256" key="5">
    <source>
        <dbReference type="ARBA" id="ARBA00022692"/>
    </source>
</evidence>
<feature type="transmembrane region" description="Helical" evidence="12">
    <location>
        <begin position="394"/>
        <end position="416"/>
    </location>
</feature>
<evidence type="ECO:0000256" key="2">
    <source>
        <dbReference type="ARBA" id="ARBA00006434"/>
    </source>
</evidence>
<dbReference type="InterPro" id="IPR038377">
    <property type="entry name" value="Na/Glc_symporter_sf"/>
</dbReference>
<keyword evidence="7" id="KW-0915">Sodium</keyword>
<dbReference type="Proteomes" id="UP000642829">
    <property type="component" value="Unassembled WGS sequence"/>
</dbReference>